<gene>
    <name evidence="6" type="ORF">SAMN05421504_10567</name>
</gene>
<organism evidence="6 7">
    <name type="scientific">Amycolatopsis xylanica</name>
    <dbReference type="NCBI Taxonomy" id="589385"/>
    <lineage>
        <taxon>Bacteria</taxon>
        <taxon>Bacillati</taxon>
        <taxon>Actinomycetota</taxon>
        <taxon>Actinomycetes</taxon>
        <taxon>Pseudonocardiales</taxon>
        <taxon>Pseudonocardiaceae</taxon>
        <taxon>Amycolatopsis</taxon>
    </lineage>
</organism>
<dbReference type="PANTHER" id="PTHR24421">
    <property type="entry name" value="NITRATE/NITRITE SENSOR PROTEIN NARX-RELATED"/>
    <property type="match status" value="1"/>
</dbReference>
<proteinExistence type="predicted"/>
<accession>A0A1H3IRM2</accession>
<dbReference type="GO" id="GO:0016301">
    <property type="term" value="F:kinase activity"/>
    <property type="evidence" value="ECO:0007669"/>
    <property type="project" value="UniProtKB-KW"/>
</dbReference>
<evidence type="ECO:0000313" key="6">
    <source>
        <dbReference type="EMBL" id="SDY29504.1"/>
    </source>
</evidence>
<dbReference type="EMBL" id="FNON01000005">
    <property type="protein sequence ID" value="SDY29504.1"/>
    <property type="molecule type" value="Genomic_DNA"/>
</dbReference>
<dbReference type="CDD" id="cd16917">
    <property type="entry name" value="HATPase_UhpB-NarQ-NarX-like"/>
    <property type="match status" value="1"/>
</dbReference>
<keyword evidence="4" id="KW-0472">Membrane</keyword>
<dbReference type="PANTHER" id="PTHR24421:SF61">
    <property type="entry name" value="OXYGEN SENSOR HISTIDINE KINASE NREB"/>
    <property type="match status" value="1"/>
</dbReference>
<reference evidence="6 7" key="1">
    <citation type="submission" date="2016-10" db="EMBL/GenBank/DDBJ databases">
        <authorList>
            <person name="de Groot N.N."/>
        </authorList>
    </citation>
    <scope>NUCLEOTIDE SEQUENCE [LARGE SCALE GENOMIC DNA]</scope>
    <source>
        <strain evidence="6 7">CPCC 202699</strain>
    </source>
</reference>
<evidence type="ECO:0000256" key="2">
    <source>
        <dbReference type="ARBA" id="ARBA00022777"/>
    </source>
</evidence>
<feature type="transmembrane region" description="Helical" evidence="4">
    <location>
        <begin position="59"/>
        <end position="83"/>
    </location>
</feature>
<dbReference type="AlphaFoldDB" id="A0A1H3IRM2"/>
<sequence length="308" mass="32997">MGCLGFCSLGVLAWAVEYTPRPSLPVVVAIMLTVVGLSVVPWTRLAAARLRGDHEADRLFRRVVALSASAATGGAAISVFLIGDTPAGAGVAMASIFAAGVVALVGAVLLPWIYLLARTITRERAARVRAEERAEVAAHLHDSVLQALTLIHKRTEEPEVRRLARGTERELRAWLFGRPSEDDFAAAIAELVAEVEDRYAVTVELVSVGSRALDARTRAVAGAVREALTNAAKHAGVREMSVLVEVTETEVFALAKDRGRGFDPSVHNGPHRRGIVDSIEGRVRQHGGMAEVRSIPGEGTEVELRMPL</sequence>
<keyword evidence="1" id="KW-0808">Transferase</keyword>
<keyword evidence="4" id="KW-0812">Transmembrane</keyword>
<dbReference type="SUPFAM" id="SSF55874">
    <property type="entry name" value="ATPase domain of HSP90 chaperone/DNA topoisomerase II/histidine kinase"/>
    <property type="match status" value="1"/>
</dbReference>
<keyword evidence="3" id="KW-0902">Two-component regulatory system</keyword>
<dbReference type="GO" id="GO:0000160">
    <property type="term" value="P:phosphorelay signal transduction system"/>
    <property type="evidence" value="ECO:0007669"/>
    <property type="project" value="UniProtKB-KW"/>
</dbReference>
<feature type="transmembrane region" description="Helical" evidence="4">
    <location>
        <begin position="25"/>
        <end position="47"/>
    </location>
</feature>
<dbReference type="InterPro" id="IPR003594">
    <property type="entry name" value="HATPase_dom"/>
</dbReference>
<feature type="transmembrane region" description="Helical" evidence="4">
    <location>
        <begin position="89"/>
        <end position="117"/>
    </location>
</feature>
<evidence type="ECO:0000256" key="3">
    <source>
        <dbReference type="ARBA" id="ARBA00023012"/>
    </source>
</evidence>
<evidence type="ECO:0000256" key="4">
    <source>
        <dbReference type="SAM" id="Phobius"/>
    </source>
</evidence>
<evidence type="ECO:0000259" key="5">
    <source>
        <dbReference type="Pfam" id="PF02518"/>
    </source>
</evidence>
<dbReference type="Gene3D" id="3.30.565.10">
    <property type="entry name" value="Histidine kinase-like ATPase, C-terminal domain"/>
    <property type="match status" value="1"/>
</dbReference>
<dbReference type="InterPro" id="IPR036890">
    <property type="entry name" value="HATPase_C_sf"/>
</dbReference>
<protein>
    <submittedName>
        <fullName evidence="6">Signal transduction histidine kinase</fullName>
    </submittedName>
</protein>
<keyword evidence="4" id="KW-1133">Transmembrane helix</keyword>
<evidence type="ECO:0000256" key="1">
    <source>
        <dbReference type="ARBA" id="ARBA00022679"/>
    </source>
</evidence>
<keyword evidence="7" id="KW-1185">Reference proteome</keyword>
<evidence type="ECO:0000313" key="7">
    <source>
        <dbReference type="Proteomes" id="UP000199515"/>
    </source>
</evidence>
<feature type="domain" description="Histidine kinase/HSP90-like ATPase" evidence="5">
    <location>
        <begin position="222"/>
        <end position="308"/>
    </location>
</feature>
<keyword evidence="2 6" id="KW-0418">Kinase</keyword>
<dbReference type="Proteomes" id="UP000199515">
    <property type="component" value="Unassembled WGS sequence"/>
</dbReference>
<dbReference type="InterPro" id="IPR050482">
    <property type="entry name" value="Sensor_HK_TwoCompSys"/>
</dbReference>
<dbReference type="STRING" id="589385.SAMN05421504_10567"/>
<dbReference type="Pfam" id="PF02518">
    <property type="entry name" value="HATPase_c"/>
    <property type="match status" value="1"/>
</dbReference>
<name>A0A1H3IRM2_9PSEU</name>